<dbReference type="InterPro" id="IPR013780">
    <property type="entry name" value="Glyco_hydro_b"/>
</dbReference>
<dbReference type="EC" id="3.2.1.-" evidence="4"/>
<proteinExistence type="inferred from homology"/>
<dbReference type="InterPro" id="IPR000111">
    <property type="entry name" value="Glyco_hydro_27/36_CS"/>
</dbReference>
<reference evidence="6" key="2">
    <citation type="submission" date="2015-06" db="UniProtKB">
        <authorList>
            <consortium name="EnsemblMetazoa"/>
        </authorList>
    </citation>
    <scope>IDENTIFICATION</scope>
</reference>
<dbReference type="GO" id="GO:0016139">
    <property type="term" value="P:glycoside catabolic process"/>
    <property type="evidence" value="ECO:0007669"/>
    <property type="project" value="TreeGrafter"/>
</dbReference>
<dbReference type="AlphaFoldDB" id="T1K161"/>
<dbReference type="FunFam" id="3.20.20.70:FF:000197">
    <property type="entry name" value="Alpha-galactosidase"/>
    <property type="match status" value="1"/>
</dbReference>
<dbReference type="GO" id="GO:0004557">
    <property type="term" value="F:alpha-galactosidase activity"/>
    <property type="evidence" value="ECO:0007669"/>
    <property type="project" value="TreeGrafter"/>
</dbReference>
<evidence type="ECO:0000256" key="3">
    <source>
        <dbReference type="ARBA" id="ARBA00023295"/>
    </source>
</evidence>
<dbReference type="OMA" id="DRYPPMR"/>
<dbReference type="SUPFAM" id="SSF51445">
    <property type="entry name" value="(Trans)glycosidases"/>
    <property type="match status" value="1"/>
</dbReference>
<organism evidence="6 7">
    <name type="scientific">Tetranychus urticae</name>
    <name type="common">Two-spotted spider mite</name>
    <dbReference type="NCBI Taxonomy" id="32264"/>
    <lineage>
        <taxon>Eukaryota</taxon>
        <taxon>Metazoa</taxon>
        <taxon>Ecdysozoa</taxon>
        <taxon>Arthropoda</taxon>
        <taxon>Chelicerata</taxon>
        <taxon>Arachnida</taxon>
        <taxon>Acari</taxon>
        <taxon>Acariformes</taxon>
        <taxon>Trombidiformes</taxon>
        <taxon>Prostigmata</taxon>
        <taxon>Eleutherengona</taxon>
        <taxon>Raphignathae</taxon>
        <taxon>Tetranychoidea</taxon>
        <taxon>Tetranychidae</taxon>
        <taxon>Tetranychus</taxon>
    </lineage>
</organism>
<reference evidence="7" key="1">
    <citation type="submission" date="2011-08" db="EMBL/GenBank/DDBJ databases">
        <authorList>
            <person name="Rombauts S."/>
        </authorList>
    </citation>
    <scope>NUCLEOTIDE SEQUENCE</scope>
    <source>
        <strain evidence="7">London</strain>
    </source>
</reference>
<dbReference type="InterPro" id="IPR002241">
    <property type="entry name" value="Glyco_hydro_27"/>
</dbReference>
<dbReference type="OrthoDB" id="5795902at2759"/>
<dbReference type="SUPFAM" id="SSF51011">
    <property type="entry name" value="Glycosyl hydrolase domain"/>
    <property type="match status" value="1"/>
</dbReference>
<evidence type="ECO:0000313" key="7">
    <source>
        <dbReference type="Proteomes" id="UP000015104"/>
    </source>
</evidence>
<dbReference type="PROSITE" id="PS00512">
    <property type="entry name" value="ALPHA_GALACTOSIDASE"/>
    <property type="match status" value="1"/>
</dbReference>
<keyword evidence="7" id="KW-1185">Reference proteome</keyword>
<dbReference type="KEGG" id="tut:107359742"/>
<keyword evidence="2 4" id="KW-0378">Hydrolase</keyword>
<evidence type="ECO:0000256" key="1">
    <source>
        <dbReference type="ARBA" id="ARBA00009743"/>
    </source>
</evidence>
<evidence type="ECO:0000256" key="4">
    <source>
        <dbReference type="RuleBase" id="RU361168"/>
    </source>
</evidence>
<accession>T1K161</accession>
<keyword evidence="5" id="KW-0732">Signal</keyword>
<evidence type="ECO:0000256" key="2">
    <source>
        <dbReference type="ARBA" id="ARBA00022801"/>
    </source>
</evidence>
<evidence type="ECO:0000313" key="6">
    <source>
        <dbReference type="EnsemblMetazoa" id="tetur04g00130.1"/>
    </source>
</evidence>
<dbReference type="eggNOG" id="KOG2366">
    <property type="taxonomic scope" value="Eukaryota"/>
</dbReference>
<dbReference type="HOGENOM" id="CLU_013093_0_0_1"/>
<comment type="subunit">
    <text evidence="4">Homodimer.</text>
</comment>
<dbReference type="GO" id="GO:0005737">
    <property type="term" value="C:cytoplasm"/>
    <property type="evidence" value="ECO:0007669"/>
    <property type="project" value="TreeGrafter"/>
</dbReference>
<evidence type="ECO:0000256" key="5">
    <source>
        <dbReference type="SAM" id="SignalP"/>
    </source>
</evidence>
<protein>
    <recommendedName>
        <fullName evidence="4">Alpha-galactosidase</fullName>
        <ecNumber evidence="4">3.2.1.-</ecNumber>
    </recommendedName>
</protein>
<dbReference type="PRINTS" id="PR00740">
    <property type="entry name" value="GLHYDRLASE27"/>
</dbReference>
<keyword evidence="4" id="KW-1015">Disulfide bond</keyword>
<comment type="similarity">
    <text evidence="1 4">Belongs to the glycosyl hydrolase 27 family.</text>
</comment>
<dbReference type="Gene3D" id="2.60.40.1180">
    <property type="entry name" value="Golgi alpha-mannosidase II"/>
    <property type="match status" value="1"/>
</dbReference>
<feature type="chain" id="PRO_5004590918" description="Alpha-galactosidase" evidence="5">
    <location>
        <begin position="24"/>
        <end position="437"/>
    </location>
</feature>
<dbReference type="CDD" id="cd14792">
    <property type="entry name" value="GH27"/>
    <property type="match status" value="1"/>
</dbReference>
<dbReference type="STRING" id="32264.T1K161"/>
<name>T1K161_TETUR</name>
<dbReference type="Pfam" id="PF16499">
    <property type="entry name" value="Melibiase_2"/>
    <property type="match status" value="1"/>
</dbReference>
<dbReference type="InterPro" id="IPR013785">
    <property type="entry name" value="Aldolase_TIM"/>
</dbReference>
<dbReference type="EnsemblMetazoa" id="tetur04g00130.1">
    <property type="protein sequence ID" value="tetur04g00130.1"/>
    <property type="gene ID" value="tetur04g00130"/>
</dbReference>
<sequence length="437" mass="48888">MFYFLVFSLNLLVIFTTHVSVNGLDNGLARTPPMGWMTWAKFGCHVDCVKEPNGCISDKLIRSMASVMVTEGYLDAGYEYVNIDDCWSEMERDPVTQALIPNATRFPDGMENLSSFVHSLGLRFGIYGDIGTKTCEGYPGFWIGNGSASDYFLLDTETFASWGVDSIKVDGCYQDIDLFDRIYPRFGQALNFTGRPILYSCSWPAYQVYVQREPDYASIAKSCNLWRNYNDIELSFESVLSIIEFFAQNQADFVRYQSPGAWFDPDMIIVGNEELTLGQARVQMAIWSILSAPLLMSNDLRTIKPEFKQLLLNRKVIAVDQDPMGIMGERVFNASDLQIWVKPIEPVVKGKPSFAVALVNTGVADTFSFKLSDILTGKDSATSYSIDDLFGDEPLNSPIELSSNLTLKVGGKGDARMVKLIPRDGLFFETLTNNDLS</sequence>
<dbReference type="InterPro" id="IPR017853">
    <property type="entry name" value="GH"/>
</dbReference>
<dbReference type="GO" id="GO:0009311">
    <property type="term" value="P:oligosaccharide metabolic process"/>
    <property type="evidence" value="ECO:0007669"/>
    <property type="project" value="TreeGrafter"/>
</dbReference>
<dbReference type="PANTHER" id="PTHR11452:SF83">
    <property type="entry name" value="ALPHA-GALACTOSIDASE"/>
    <property type="match status" value="1"/>
</dbReference>
<keyword evidence="3 4" id="KW-0326">Glycosidase</keyword>
<feature type="signal peptide" evidence="5">
    <location>
        <begin position="1"/>
        <end position="23"/>
    </location>
</feature>
<dbReference type="EMBL" id="CAEY01001343">
    <property type="status" value="NOT_ANNOTATED_CDS"/>
    <property type="molecule type" value="Genomic_DNA"/>
</dbReference>
<dbReference type="PANTHER" id="PTHR11452">
    <property type="entry name" value="ALPHA-GALACTOSIDASE/ALPHA-N-ACETYLGALACTOSAMINIDASE"/>
    <property type="match status" value="1"/>
</dbReference>
<dbReference type="Proteomes" id="UP000015104">
    <property type="component" value="Unassembled WGS sequence"/>
</dbReference>
<dbReference type="Gene3D" id="3.20.20.70">
    <property type="entry name" value="Aldolase class I"/>
    <property type="match status" value="1"/>
</dbReference>
<gene>
    <name evidence="6" type="primary">107359742</name>
</gene>